<protein>
    <submittedName>
        <fullName evidence="1">Uncharacterized protein</fullName>
    </submittedName>
</protein>
<gene>
    <name evidence="1" type="ORF">CAEBREN_09265</name>
</gene>
<evidence type="ECO:0000313" key="2">
    <source>
        <dbReference type="Proteomes" id="UP000008068"/>
    </source>
</evidence>
<evidence type="ECO:0000313" key="1">
    <source>
        <dbReference type="EMBL" id="EGT55125.1"/>
    </source>
</evidence>
<dbReference type="Proteomes" id="UP000008068">
    <property type="component" value="Unassembled WGS sequence"/>
</dbReference>
<dbReference type="InParanoid" id="G0N849"/>
<sequence>MLKKFYKFVVGHFFLAAIGQEISGCSSQLKSKATSAGLGGGGGGNCAHGFDASYLLNQNSYQKSVYCNFIQLKNFYKLVVENFFLGLFAP</sequence>
<organism evidence="2">
    <name type="scientific">Caenorhabditis brenneri</name>
    <name type="common">Nematode worm</name>
    <dbReference type="NCBI Taxonomy" id="135651"/>
    <lineage>
        <taxon>Eukaryota</taxon>
        <taxon>Metazoa</taxon>
        <taxon>Ecdysozoa</taxon>
        <taxon>Nematoda</taxon>
        <taxon>Chromadorea</taxon>
        <taxon>Rhabditida</taxon>
        <taxon>Rhabditina</taxon>
        <taxon>Rhabditomorpha</taxon>
        <taxon>Rhabditoidea</taxon>
        <taxon>Rhabditidae</taxon>
        <taxon>Peloderinae</taxon>
        <taxon>Caenorhabditis</taxon>
    </lineage>
</organism>
<proteinExistence type="predicted"/>
<keyword evidence="2" id="KW-1185">Reference proteome</keyword>
<name>G0N849_CAEBE</name>
<reference evidence="2" key="1">
    <citation type="submission" date="2011-07" db="EMBL/GenBank/DDBJ databases">
        <authorList>
            <consortium name="Caenorhabditis brenneri Sequencing and Analysis Consortium"/>
            <person name="Wilson R.K."/>
        </authorList>
    </citation>
    <scope>NUCLEOTIDE SEQUENCE [LARGE SCALE GENOMIC DNA]</scope>
    <source>
        <strain evidence="2">PB2801</strain>
    </source>
</reference>
<dbReference type="AlphaFoldDB" id="G0N849"/>
<dbReference type="EMBL" id="GL379849">
    <property type="protein sequence ID" value="EGT55125.1"/>
    <property type="molecule type" value="Genomic_DNA"/>
</dbReference>
<dbReference type="HOGENOM" id="CLU_2442813_0_0_1"/>
<accession>G0N849</accession>